<dbReference type="Gene3D" id="3.40.50.2300">
    <property type="match status" value="2"/>
</dbReference>
<dbReference type="InterPro" id="IPR000843">
    <property type="entry name" value="HTH_LacI"/>
</dbReference>
<evidence type="ECO:0000256" key="1">
    <source>
        <dbReference type="ARBA" id="ARBA00022491"/>
    </source>
</evidence>
<evidence type="ECO:0000256" key="3">
    <source>
        <dbReference type="ARBA" id="ARBA00023125"/>
    </source>
</evidence>
<keyword evidence="3" id="KW-0238">DNA-binding</keyword>
<dbReference type="InParanoid" id="A0A540VA61"/>
<dbReference type="InterPro" id="IPR028082">
    <property type="entry name" value="Peripla_BP_I"/>
</dbReference>
<dbReference type="SUPFAM" id="SSF53822">
    <property type="entry name" value="Periplasmic binding protein-like I"/>
    <property type="match status" value="1"/>
</dbReference>
<dbReference type="PANTHER" id="PTHR30146">
    <property type="entry name" value="LACI-RELATED TRANSCRIPTIONAL REPRESSOR"/>
    <property type="match status" value="1"/>
</dbReference>
<gene>
    <name evidence="6" type="ORF">FKZ61_20545</name>
</gene>
<dbReference type="Gene3D" id="1.10.260.40">
    <property type="entry name" value="lambda repressor-like DNA-binding domains"/>
    <property type="match status" value="1"/>
</dbReference>
<dbReference type="PRINTS" id="PR00036">
    <property type="entry name" value="HTHLACI"/>
</dbReference>
<name>A0A540VA61_9CHLR</name>
<dbReference type="PANTHER" id="PTHR30146:SF148">
    <property type="entry name" value="HTH-TYPE TRANSCRIPTIONAL REPRESSOR PURR-RELATED"/>
    <property type="match status" value="1"/>
</dbReference>
<dbReference type="Proteomes" id="UP000317371">
    <property type="component" value="Unassembled WGS sequence"/>
</dbReference>
<dbReference type="EMBL" id="VIGC01000036">
    <property type="protein sequence ID" value="TQE93621.1"/>
    <property type="molecule type" value="Genomic_DNA"/>
</dbReference>
<protein>
    <submittedName>
        <fullName evidence="6">LacI family transcriptional regulator</fullName>
    </submittedName>
</protein>
<dbReference type="GO" id="GO:0000976">
    <property type="term" value="F:transcription cis-regulatory region binding"/>
    <property type="evidence" value="ECO:0007669"/>
    <property type="project" value="TreeGrafter"/>
</dbReference>
<evidence type="ECO:0000259" key="5">
    <source>
        <dbReference type="PROSITE" id="PS50932"/>
    </source>
</evidence>
<proteinExistence type="predicted"/>
<dbReference type="Pfam" id="PF00532">
    <property type="entry name" value="Peripla_BP_1"/>
    <property type="match status" value="1"/>
</dbReference>
<evidence type="ECO:0000313" key="7">
    <source>
        <dbReference type="Proteomes" id="UP000317371"/>
    </source>
</evidence>
<evidence type="ECO:0000256" key="4">
    <source>
        <dbReference type="ARBA" id="ARBA00023163"/>
    </source>
</evidence>
<dbReference type="InterPro" id="IPR010982">
    <property type="entry name" value="Lambda_DNA-bd_dom_sf"/>
</dbReference>
<dbReference type="FunCoup" id="A0A540VA61">
    <property type="interactions" value="77"/>
</dbReference>
<evidence type="ECO:0000313" key="6">
    <source>
        <dbReference type="EMBL" id="TQE93621.1"/>
    </source>
</evidence>
<feature type="domain" description="HTH lacI-type" evidence="5">
    <location>
        <begin position="53"/>
        <end position="107"/>
    </location>
</feature>
<organism evidence="6 7">
    <name type="scientific">Litorilinea aerophila</name>
    <dbReference type="NCBI Taxonomy" id="1204385"/>
    <lineage>
        <taxon>Bacteria</taxon>
        <taxon>Bacillati</taxon>
        <taxon>Chloroflexota</taxon>
        <taxon>Caldilineae</taxon>
        <taxon>Caldilineales</taxon>
        <taxon>Caldilineaceae</taxon>
        <taxon>Litorilinea</taxon>
    </lineage>
</organism>
<dbReference type="SUPFAM" id="SSF47413">
    <property type="entry name" value="lambda repressor-like DNA-binding domains"/>
    <property type="match status" value="1"/>
</dbReference>
<sequence length="391" mass="43039">MRFGLIVWSRDGMLTICYYTPCPIECQVAFRGGGSLPGGPPDPPNGAGESKMATIRDVAERAGVAPITVSRVLNNSGYFSEETRRRVEKAAAELQYVPNQLARSLRSNRTDTLALVLTDITNPFWTTVARAVEDTAATQGFNVILCNTDEQEEKQLQYVSVLLRKRVDGFLLVPVSHNVEPITMIRQQGVPVVVLDRDIPELEADVVRCASEEGAYELIRYLIGLGHRDIAVITGPEVVSTAQERVNGYRRALAEHGLPVNPERIFFGNYTVESGYELARGVLQRQPRPTALFAGNNFIAIGALKAIREAGLQVPQDISLVSFDDLPPTLVVDPFLTVAAQSPYELGRQATELLLRRIAEPESCDWQKIVLPTELVVRRSCQAVAGERLGD</sequence>
<keyword evidence="7" id="KW-1185">Reference proteome</keyword>
<comment type="caution">
    <text evidence="6">The sequence shown here is derived from an EMBL/GenBank/DDBJ whole genome shotgun (WGS) entry which is preliminary data.</text>
</comment>
<keyword evidence="1" id="KW-0678">Repressor</keyword>
<evidence type="ECO:0000256" key="2">
    <source>
        <dbReference type="ARBA" id="ARBA00023015"/>
    </source>
</evidence>
<dbReference type="SMART" id="SM00354">
    <property type="entry name" value="HTH_LACI"/>
    <property type="match status" value="1"/>
</dbReference>
<dbReference type="GO" id="GO:0003700">
    <property type="term" value="F:DNA-binding transcription factor activity"/>
    <property type="evidence" value="ECO:0007669"/>
    <property type="project" value="TreeGrafter"/>
</dbReference>
<accession>A0A540VA61</accession>
<dbReference type="Pfam" id="PF00356">
    <property type="entry name" value="LacI"/>
    <property type="match status" value="1"/>
</dbReference>
<dbReference type="PROSITE" id="PS50932">
    <property type="entry name" value="HTH_LACI_2"/>
    <property type="match status" value="1"/>
</dbReference>
<keyword evidence="2" id="KW-0805">Transcription regulation</keyword>
<dbReference type="OrthoDB" id="156657at2"/>
<dbReference type="CDD" id="cd01392">
    <property type="entry name" value="HTH_LacI"/>
    <property type="match status" value="1"/>
</dbReference>
<dbReference type="InterPro" id="IPR001761">
    <property type="entry name" value="Peripla_BP/Lac1_sug-bd_dom"/>
</dbReference>
<keyword evidence="4" id="KW-0804">Transcription</keyword>
<dbReference type="AlphaFoldDB" id="A0A540VA61"/>
<reference evidence="6 7" key="1">
    <citation type="submission" date="2019-06" db="EMBL/GenBank/DDBJ databases">
        <title>Genome sequence of Litorilinea aerophila BAA-2444.</title>
        <authorList>
            <person name="Maclea K.S."/>
            <person name="Maurais E.G."/>
            <person name="Iannazzi L.C."/>
        </authorList>
    </citation>
    <scope>NUCLEOTIDE SEQUENCE [LARGE SCALE GENOMIC DNA]</scope>
    <source>
        <strain evidence="6 7">ATCC BAA-2444</strain>
    </source>
</reference>